<evidence type="ECO:0000313" key="1">
    <source>
        <dbReference type="EMBL" id="KAK2114888.1"/>
    </source>
</evidence>
<reference evidence="1 2" key="1">
    <citation type="submission" date="2023-05" db="EMBL/GenBank/DDBJ databases">
        <title>B98-5 Cell Line De Novo Hybrid Assembly: An Optical Mapping Approach.</title>
        <authorList>
            <person name="Kananen K."/>
            <person name="Auerbach J.A."/>
            <person name="Kautto E."/>
            <person name="Blachly J.S."/>
        </authorList>
    </citation>
    <scope>NUCLEOTIDE SEQUENCE [LARGE SCALE GENOMIC DNA]</scope>
    <source>
        <strain evidence="1">B95-8</strain>
        <tissue evidence="1">Cell line</tissue>
    </source>
</reference>
<organism evidence="1 2">
    <name type="scientific">Saguinus oedipus</name>
    <name type="common">Cotton-top tamarin</name>
    <name type="synonym">Oedipomidas oedipus</name>
    <dbReference type="NCBI Taxonomy" id="9490"/>
    <lineage>
        <taxon>Eukaryota</taxon>
        <taxon>Metazoa</taxon>
        <taxon>Chordata</taxon>
        <taxon>Craniata</taxon>
        <taxon>Vertebrata</taxon>
        <taxon>Euteleostomi</taxon>
        <taxon>Mammalia</taxon>
        <taxon>Eutheria</taxon>
        <taxon>Euarchontoglires</taxon>
        <taxon>Primates</taxon>
        <taxon>Haplorrhini</taxon>
        <taxon>Platyrrhini</taxon>
        <taxon>Cebidae</taxon>
        <taxon>Callitrichinae</taxon>
        <taxon>Saguinus</taxon>
    </lineage>
</organism>
<comment type="caution">
    <text evidence="1">The sequence shown here is derived from an EMBL/GenBank/DDBJ whole genome shotgun (WGS) entry which is preliminary data.</text>
</comment>
<proteinExistence type="predicted"/>
<accession>A0ABQ9VZS5</accession>
<gene>
    <name evidence="1" type="ORF">P7K49_005513</name>
</gene>
<sequence length="135" mass="15730">MSEASRWMLVVQARCLWACIQEPQDSGKDYKTQFFVAFCEPHQKRGICNTYKQTTQPQSFRLDAVQESCRGGCKGEGDADPDQDFLLWEKQRRAWTPWKGPHRRQRRNGRGHSIRTQCLEVVSRFCGFSSSHFPD</sequence>
<name>A0ABQ9VZS5_SAGOE</name>
<evidence type="ECO:0000313" key="2">
    <source>
        <dbReference type="Proteomes" id="UP001266305"/>
    </source>
</evidence>
<dbReference type="Proteomes" id="UP001266305">
    <property type="component" value="Unassembled WGS sequence"/>
</dbReference>
<dbReference type="EMBL" id="JASSZA010000003">
    <property type="protein sequence ID" value="KAK2114888.1"/>
    <property type="molecule type" value="Genomic_DNA"/>
</dbReference>
<keyword evidence="2" id="KW-1185">Reference proteome</keyword>
<protein>
    <submittedName>
        <fullName evidence="1">Uncharacterized protein</fullName>
    </submittedName>
</protein>